<evidence type="ECO:0000313" key="2">
    <source>
        <dbReference type="Proteomes" id="UP000236047"/>
    </source>
</evidence>
<gene>
    <name evidence="1" type="ORF">AOB60_02165</name>
</gene>
<keyword evidence="2" id="KW-1185">Reference proteome</keyword>
<dbReference type="AlphaFoldDB" id="A0A2N8PPB0"/>
<dbReference type="Proteomes" id="UP000236047">
    <property type="component" value="Unassembled WGS sequence"/>
</dbReference>
<accession>A0A2N8PPB0</accession>
<organism evidence="1 2">
    <name type="scientific">Streptomyces noursei</name>
    <name type="common">Streptomyces albulus</name>
    <dbReference type="NCBI Taxonomy" id="1971"/>
    <lineage>
        <taxon>Bacteria</taxon>
        <taxon>Bacillati</taxon>
        <taxon>Actinomycetota</taxon>
        <taxon>Actinomycetes</taxon>
        <taxon>Kitasatosporales</taxon>
        <taxon>Streptomycetaceae</taxon>
        <taxon>Streptomyces</taxon>
    </lineage>
</organism>
<protein>
    <submittedName>
        <fullName evidence="1">Uncharacterized protein</fullName>
    </submittedName>
</protein>
<reference evidence="2" key="1">
    <citation type="submission" date="2015-09" db="EMBL/GenBank/DDBJ databases">
        <authorList>
            <person name="Graham D.E."/>
            <person name="Mahan K.M."/>
            <person name="Klingeman D.M."/>
            <person name="Fida T."/>
            <person name="Giannone R.J."/>
            <person name="Hettich R.L."/>
            <person name="Parry R.J."/>
            <person name="Spain J.C."/>
        </authorList>
    </citation>
    <scope>NUCLEOTIDE SEQUENCE [LARGE SCALE GENOMIC DNA]</scope>
    <source>
        <strain evidence="2">JCM 4701</strain>
    </source>
</reference>
<proteinExistence type="predicted"/>
<comment type="caution">
    <text evidence="1">The sequence shown here is derived from an EMBL/GenBank/DDBJ whole genome shotgun (WGS) entry which is preliminary data.</text>
</comment>
<sequence length="161" mass="17697">MPAARVVEVVAQAAVRERETAEELRSPRPAERGLLVSDPEELAEAWAARHVEWRRVQELMEASGWAVYEPERDGVGSAWAADRVARREQALASHAAHQERRREAADEVRTEVWLAAGPGRLLRQAAARAGLTPQEVLAQLAARLVVDEDGAVSVAPFLPSR</sequence>
<name>A0A2N8PPB0_STRNR</name>
<evidence type="ECO:0000313" key="1">
    <source>
        <dbReference type="EMBL" id="PNE42868.1"/>
    </source>
</evidence>
<dbReference type="EMBL" id="LJSN01000002">
    <property type="protein sequence ID" value="PNE42868.1"/>
    <property type="molecule type" value="Genomic_DNA"/>
</dbReference>